<feature type="non-terminal residue" evidence="1">
    <location>
        <position position="1"/>
    </location>
</feature>
<feature type="non-terminal residue" evidence="1">
    <location>
        <position position="93"/>
    </location>
</feature>
<protein>
    <submittedName>
        <fullName evidence="1">Uncharacterized protein</fullName>
    </submittedName>
</protein>
<dbReference type="Proteomes" id="UP001328107">
    <property type="component" value="Unassembled WGS sequence"/>
</dbReference>
<dbReference type="EMBL" id="BTRK01000002">
    <property type="protein sequence ID" value="GMR38663.1"/>
    <property type="molecule type" value="Genomic_DNA"/>
</dbReference>
<evidence type="ECO:0000313" key="1">
    <source>
        <dbReference type="EMBL" id="GMR38663.1"/>
    </source>
</evidence>
<proteinExistence type="predicted"/>
<dbReference type="AlphaFoldDB" id="A0AAN4ZCJ7"/>
<accession>A0AAN4ZCJ7</accession>
<name>A0AAN4ZCJ7_9BILA</name>
<evidence type="ECO:0000313" key="2">
    <source>
        <dbReference type="Proteomes" id="UP001328107"/>
    </source>
</evidence>
<organism evidence="1 2">
    <name type="scientific">Pristionchus mayeri</name>
    <dbReference type="NCBI Taxonomy" id="1317129"/>
    <lineage>
        <taxon>Eukaryota</taxon>
        <taxon>Metazoa</taxon>
        <taxon>Ecdysozoa</taxon>
        <taxon>Nematoda</taxon>
        <taxon>Chromadorea</taxon>
        <taxon>Rhabditida</taxon>
        <taxon>Rhabditina</taxon>
        <taxon>Diplogasteromorpha</taxon>
        <taxon>Diplogasteroidea</taxon>
        <taxon>Neodiplogasteridae</taxon>
        <taxon>Pristionchus</taxon>
    </lineage>
</organism>
<reference evidence="2" key="1">
    <citation type="submission" date="2022-10" db="EMBL/GenBank/DDBJ databases">
        <title>Genome assembly of Pristionchus species.</title>
        <authorList>
            <person name="Yoshida K."/>
            <person name="Sommer R.J."/>
        </authorList>
    </citation>
    <scope>NUCLEOTIDE SEQUENCE [LARGE SCALE GENOMIC DNA]</scope>
    <source>
        <strain evidence="2">RS5460</strain>
    </source>
</reference>
<sequence>RWGSPSRSLVHCSRRHPCPLPRFDPRRLVPSSTKCSNLKFRDLGTVSVHVRDRTRCRFALSIGDAGRMADLSRRVDISQFDEHPRDHHSIGLV</sequence>
<keyword evidence="2" id="KW-1185">Reference proteome</keyword>
<gene>
    <name evidence="1" type="ORF">PMAYCL1PPCAC_08858</name>
</gene>
<comment type="caution">
    <text evidence="1">The sequence shown here is derived from an EMBL/GenBank/DDBJ whole genome shotgun (WGS) entry which is preliminary data.</text>
</comment>